<dbReference type="EMBL" id="FN668647">
    <property type="protein sequence ID" value="CBK22095.2"/>
    <property type="molecule type" value="Genomic_DNA"/>
</dbReference>
<sequence length="89" mass="10523">MSEKKFDPQTLDNYESFHKEFTPYEWARLGIYGSVFAPFGWFIANTPNRRVRAFSCLALFCLGAYCGHCVSVTSARERLEKRRWEKYHC</sequence>
<evidence type="ECO:0000313" key="3">
    <source>
        <dbReference type="Proteomes" id="UP000008312"/>
    </source>
</evidence>
<evidence type="ECO:0008006" key="4">
    <source>
        <dbReference type="Google" id="ProtNLM"/>
    </source>
</evidence>
<keyword evidence="1" id="KW-0812">Transmembrane</keyword>
<protein>
    <recommendedName>
        <fullName evidence="4">NADH-ubiquinone oxidoreductase 21kDa subunit N-terminal domain-containing protein</fullName>
    </recommendedName>
</protein>
<keyword evidence="1" id="KW-1133">Transmembrane helix</keyword>
<evidence type="ECO:0000256" key="1">
    <source>
        <dbReference type="SAM" id="Phobius"/>
    </source>
</evidence>
<name>D8M206_BLAHO</name>
<keyword evidence="1" id="KW-0472">Membrane</keyword>
<proteinExistence type="predicted"/>
<accession>D8M206</accession>
<keyword evidence="3" id="KW-1185">Reference proteome</keyword>
<dbReference type="AlphaFoldDB" id="D8M206"/>
<evidence type="ECO:0000313" key="2">
    <source>
        <dbReference type="EMBL" id="CBK22095.2"/>
    </source>
</evidence>
<feature type="transmembrane region" description="Helical" evidence="1">
    <location>
        <begin position="26"/>
        <end position="44"/>
    </location>
</feature>
<dbReference type="Proteomes" id="UP000008312">
    <property type="component" value="Unassembled WGS sequence"/>
</dbReference>
<feature type="transmembrane region" description="Helical" evidence="1">
    <location>
        <begin position="50"/>
        <end position="73"/>
    </location>
</feature>
<reference evidence="2" key="1">
    <citation type="submission" date="2010-02" db="EMBL/GenBank/DDBJ databases">
        <title>Sequencing and annotation of the Blastocystis hominis genome.</title>
        <authorList>
            <person name="Wincker P."/>
        </authorList>
    </citation>
    <scope>NUCLEOTIDE SEQUENCE</scope>
    <source>
        <strain evidence="2">Singapore isolate B</strain>
    </source>
</reference>
<organism evidence="2">
    <name type="scientific">Blastocystis hominis</name>
    <dbReference type="NCBI Taxonomy" id="12968"/>
    <lineage>
        <taxon>Eukaryota</taxon>
        <taxon>Sar</taxon>
        <taxon>Stramenopiles</taxon>
        <taxon>Bigyra</taxon>
        <taxon>Opalozoa</taxon>
        <taxon>Opalinata</taxon>
        <taxon>Blastocystidae</taxon>
        <taxon>Blastocystis</taxon>
    </lineage>
</organism>
<dbReference type="RefSeq" id="XP_012896143.1">
    <property type="nucleotide sequence ID" value="XM_013040689.1"/>
</dbReference>
<dbReference type="GeneID" id="24919366"/>
<dbReference type="InParanoid" id="D8M206"/>
<dbReference type="OrthoDB" id="10326192at2759"/>
<gene>
    <name evidence="2" type="ORF">GSBLH_T00002163001</name>
</gene>